<gene>
    <name evidence="2" type="ORF">C4D60_Mb06t08320</name>
</gene>
<evidence type="ECO:0000313" key="3">
    <source>
        <dbReference type="Proteomes" id="UP000317650"/>
    </source>
</evidence>
<evidence type="ECO:0000256" key="1">
    <source>
        <dbReference type="SAM" id="MobiDB-lite"/>
    </source>
</evidence>
<feature type="compositionally biased region" description="Polar residues" evidence="1">
    <location>
        <begin position="59"/>
        <end position="68"/>
    </location>
</feature>
<feature type="region of interest" description="Disordered" evidence="1">
    <location>
        <begin position="40"/>
        <end position="80"/>
    </location>
</feature>
<organism evidence="2 3">
    <name type="scientific">Musa balbisiana</name>
    <name type="common">Banana</name>
    <dbReference type="NCBI Taxonomy" id="52838"/>
    <lineage>
        <taxon>Eukaryota</taxon>
        <taxon>Viridiplantae</taxon>
        <taxon>Streptophyta</taxon>
        <taxon>Embryophyta</taxon>
        <taxon>Tracheophyta</taxon>
        <taxon>Spermatophyta</taxon>
        <taxon>Magnoliopsida</taxon>
        <taxon>Liliopsida</taxon>
        <taxon>Zingiberales</taxon>
        <taxon>Musaceae</taxon>
        <taxon>Musa</taxon>
    </lineage>
</organism>
<evidence type="ECO:0000313" key="2">
    <source>
        <dbReference type="EMBL" id="THU49319.1"/>
    </source>
</evidence>
<proteinExistence type="predicted"/>
<dbReference type="AlphaFoldDB" id="A0A4S8IM90"/>
<reference evidence="2 3" key="1">
    <citation type="journal article" date="2019" name="Nat. Plants">
        <title>Genome sequencing of Musa balbisiana reveals subgenome evolution and function divergence in polyploid bananas.</title>
        <authorList>
            <person name="Yao X."/>
        </authorList>
    </citation>
    <scope>NUCLEOTIDE SEQUENCE [LARGE SCALE GENOMIC DNA]</scope>
    <source>
        <strain evidence="3">cv. DH-PKW</strain>
        <tissue evidence="2">Leaves</tissue>
    </source>
</reference>
<name>A0A4S8IM90_MUSBA</name>
<accession>A0A4S8IM90</accession>
<comment type="caution">
    <text evidence="2">The sequence shown here is derived from an EMBL/GenBank/DDBJ whole genome shotgun (WGS) entry which is preliminary data.</text>
</comment>
<sequence>MAVAADFLNCLEEILSAYQSTSETNLRMLAAFNAYRRGGGRSMNSEHHQQPMNHHHQVQPPTCHQQGADSREDHQTSSEEDFMEHFSMIRAVSVGIITYRCFRRDCLPVLIRDNITFMRVSISNDCSILSHPIGYNPIAWRGRFHGTFQYDKVGGPKDYNSLEAASTNKSTARAIQKRQLNVCKTKFLVDSSSGFHNECPLCVWPMIAALGFRKQLKLVDAFYMHEEAEDQYAKKSLIEQLRVML</sequence>
<dbReference type="Proteomes" id="UP000317650">
    <property type="component" value="Chromosome 6"/>
</dbReference>
<protein>
    <submittedName>
        <fullName evidence="2">Uncharacterized protein</fullName>
    </submittedName>
</protein>
<keyword evidence="3" id="KW-1185">Reference proteome</keyword>
<dbReference type="EMBL" id="PYDT01000009">
    <property type="protein sequence ID" value="THU49319.1"/>
    <property type="molecule type" value="Genomic_DNA"/>
</dbReference>